<evidence type="ECO:0000313" key="1">
    <source>
        <dbReference type="EMBL" id="GIY84990.1"/>
    </source>
</evidence>
<dbReference type="AlphaFoldDB" id="A0AAV4WTK8"/>
<accession>A0AAV4WTK8</accession>
<comment type="caution">
    <text evidence="1">The sequence shown here is derived from an EMBL/GenBank/DDBJ whole genome shotgun (WGS) entry which is preliminary data.</text>
</comment>
<organism evidence="1 2">
    <name type="scientific">Caerostris extrusa</name>
    <name type="common">Bark spider</name>
    <name type="synonym">Caerostris bankana</name>
    <dbReference type="NCBI Taxonomy" id="172846"/>
    <lineage>
        <taxon>Eukaryota</taxon>
        <taxon>Metazoa</taxon>
        <taxon>Ecdysozoa</taxon>
        <taxon>Arthropoda</taxon>
        <taxon>Chelicerata</taxon>
        <taxon>Arachnida</taxon>
        <taxon>Araneae</taxon>
        <taxon>Araneomorphae</taxon>
        <taxon>Entelegynae</taxon>
        <taxon>Araneoidea</taxon>
        <taxon>Araneidae</taxon>
        <taxon>Caerostris</taxon>
    </lineage>
</organism>
<reference evidence="1 2" key="1">
    <citation type="submission" date="2021-06" db="EMBL/GenBank/DDBJ databases">
        <title>Caerostris extrusa draft genome.</title>
        <authorList>
            <person name="Kono N."/>
            <person name="Arakawa K."/>
        </authorList>
    </citation>
    <scope>NUCLEOTIDE SEQUENCE [LARGE SCALE GENOMIC DNA]</scope>
</reference>
<dbReference type="EMBL" id="BPLR01016602">
    <property type="protein sequence ID" value="GIY84990.1"/>
    <property type="molecule type" value="Genomic_DNA"/>
</dbReference>
<proteinExistence type="predicted"/>
<name>A0AAV4WTK8_CAEEX</name>
<evidence type="ECO:0000313" key="2">
    <source>
        <dbReference type="Proteomes" id="UP001054945"/>
    </source>
</evidence>
<keyword evidence="2" id="KW-1185">Reference proteome</keyword>
<dbReference type="Proteomes" id="UP001054945">
    <property type="component" value="Unassembled WGS sequence"/>
</dbReference>
<sequence>MDIRPAPSARLKNKFMPEEGILKNISEGSVSSPEPVNKISGGKNEHYAEATHAKSAESTKELHHKVVHIVKSPQVLVKHCQKHLGD</sequence>
<gene>
    <name evidence="1" type="ORF">CEXT_600511</name>
</gene>
<protein>
    <submittedName>
        <fullName evidence="1">Uncharacterized protein</fullName>
    </submittedName>
</protein>